<name>A0A8X8BSD2_POLSE</name>
<feature type="non-terminal residue" evidence="2">
    <location>
        <position position="197"/>
    </location>
</feature>
<keyword evidence="3" id="KW-1185">Reference proteome</keyword>
<feature type="region of interest" description="Disordered" evidence="1">
    <location>
        <begin position="1"/>
        <end position="40"/>
    </location>
</feature>
<evidence type="ECO:0000313" key="3">
    <source>
        <dbReference type="Proteomes" id="UP000886611"/>
    </source>
</evidence>
<accession>A0A8X8BSD2</accession>
<evidence type="ECO:0000256" key="1">
    <source>
        <dbReference type="SAM" id="MobiDB-lite"/>
    </source>
</evidence>
<dbReference type="EMBL" id="JAATIS010002769">
    <property type="protein sequence ID" value="KAG2464757.1"/>
    <property type="molecule type" value="Genomic_DNA"/>
</dbReference>
<feature type="compositionally biased region" description="Acidic residues" evidence="1">
    <location>
        <begin position="1"/>
        <end position="22"/>
    </location>
</feature>
<organism evidence="2 3">
    <name type="scientific">Polypterus senegalus</name>
    <name type="common">Senegal bichir</name>
    <dbReference type="NCBI Taxonomy" id="55291"/>
    <lineage>
        <taxon>Eukaryota</taxon>
        <taxon>Metazoa</taxon>
        <taxon>Chordata</taxon>
        <taxon>Craniata</taxon>
        <taxon>Vertebrata</taxon>
        <taxon>Euteleostomi</taxon>
        <taxon>Actinopterygii</taxon>
        <taxon>Polypteriformes</taxon>
        <taxon>Polypteridae</taxon>
        <taxon>Polypterus</taxon>
    </lineage>
</organism>
<reference evidence="2 3" key="1">
    <citation type="journal article" date="2021" name="Cell">
        <title>Tracing the genetic footprints of vertebrate landing in non-teleost ray-finned fishes.</title>
        <authorList>
            <person name="Bi X."/>
            <person name="Wang K."/>
            <person name="Yang L."/>
            <person name="Pan H."/>
            <person name="Jiang H."/>
            <person name="Wei Q."/>
            <person name="Fang M."/>
            <person name="Yu H."/>
            <person name="Zhu C."/>
            <person name="Cai Y."/>
            <person name="He Y."/>
            <person name="Gan X."/>
            <person name="Zeng H."/>
            <person name="Yu D."/>
            <person name="Zhu Y."/>
            <person name="Jiang H."/>
            <person name="Qiu Q."/>
            <person name="Yang H."/>
            <person name="Zhang Y.E."/>
            <person name="Wang W."/>
            <person name="Zhu M."/>
            <person name="He S."/>
            <person name="Zhang G."/>
        </authorList>
    </citation>
    <scope>NUCLEOTIDE SEQUENCE [LARGE SCALE GENOMIC DNA]</scope>
    <source>
        <strain evidence="2">Bchr_013</strain>
    </source>
</reference>
<dbReference type="Pfam" id="PF23278">
    <property type="entry name" value="Piwi_N"/>
    <property type="match status" value="1"/>
</dbReference>
<proteinExistence type="predicted"/>
<feature type="non-terminal residue" evidence="2">
    <location>
        <position position="1"/>
    </location>
</feature>
<gene>
    <name evidence="2" type="primary">Piwil2</name>
    <name evidence="2" type="ORF">GTO96_0014079</name>
</gene>
<evidence type="ECO:0000313" key="2">
    <source>
        <dbReference type="EMBL" id="KAG2464757.1"/>
    </source>
</evidence>
<dbReference type="AlphaFoldDB" id="A0A8X8BSD2"/>
<comment type="caution">
    <text evidence="2">The sequence shown here is derived from an EMBL/GenBank/DDBJ whole genome shotgun (WGS) entry which is preliminary data.</text>
</comment>
<dbReference type="Proteomes" id="UP000886611">
    <property type="component" value="Unassembled WGS sequence"/>
</dbReference>
<sequence>MAESDSDFSESDFIDSDQEIEQESEKPASANRTPANAAPADQLVADRIHAADAPTSSPAVESRSMRFGMLKEHSSVIGSVIAFDGSILYLPVQLKEQLEIAMRQSVASALSVPRNLTSLNDDKKLDASVKAEMAVFQSNFKRGRCLEQVYQYLMTVLPTSVAAECAFPVAGLCMNVRSRLDDCTLDTLCFLRSYYRN</sequence>
<protein>
    <submittedName>
        <fullName evidence="2">PIWL2 protein</fullName>
    </submittedName>
</protein>